<feature type="transmembrane region" description="Helical" evidence="1">
    <location>
        <begin position="29"/>
        <end position="53"/>
    </location>
</feature>
<reference evidence="2 3" key="1">
    <citation type="submission" date="2015-04" db="EMBL/GenBank/DDBJ databases">
        <authorList>
            <person name="Hodson T.S."/>
            <person name="Hyde J.R."/>
            <person name="Schouten J.T."/>
            <person name="Crockett J.T."/>
            <person name="Smith T.A."/>
            <person name="Merrill B.D."/>
            <person name="Crook M.B."/>
            <person name="Griffitts J.S."/>
            <person name="Burnett S.H."/>
            <person name="Grose J.H."/>
            <person name="Breakwell D.P."/>
        </authorList>
    </citation>
    <scope>NUCLEOTIDE SEQUENCE [LARGE SCALE GENOMIC DNA]</scope>
</reference>
<evidence type="ECO:0000256" key="1">
    <source>
        <dbReference type="SAM" id="Phobius"/>
    </source>
</evidence>
<keyword evidence="1" id="KW-1133">Transmembrane helix</keyword>
<evidence type="ECO:0000313" key="2">
    <source>
        <dbReference type="EMBL" id="AKF13586.1"/>
    </source>
</evidence>
<dbReference type="GeneID" id="26639058"/>
<keyword evidence="1" id="KW-0812">Transmembrane</keyword>
<evidence type="ECO:0008006" key="4">
    <source>
        <dbReference type="Google" id="ProtNLM"/>
    </source>
</evidence>
<organism evidence="2 3">
    <name type="scientific">Sinorhizobium phage phiN3</name>
    <dbReference type="NCBI Taxonomy" id="1647405"/>
    <lineage>
        <taxon>Viruses</taxon>
        <taxon>Duplodnaviria</taxon>
        <taxon>Heunggongvirae</taxon>
        <taxon>Uroviricota</taxon>
        <taxon>Caudoviricetes</taxon>
        <taxon>Emdodecavirus</taxon>
        <taxon>Emdodecavirus N3</taxon>
    </lineage>
</organism>
<dbReference type="Proteomes" id="UP000202958">
    <property type="component" value="Segment"/>
</dbReference>
<keyword evidence="3" id="KW-1185">Reference proteome</keyword>
<gene>
    <name evidence="2" type="ORF">PHIN3_323</name>
</gene>
<dbReference type="EMBL" id="KR052482">
    <property type="protein sequence ID" value="AKF13586.1"/>
    <property type="molecule type" value="Genomic_DNA"/>
</dbReference>
<name>A0A0F6WD24_9CAUD</name>
<dbReference type="KEGG" id="vg:26639058"/>
<dbReference type="RefSeq" id="YP_009212563.1">
    <property type="nucleotide sequence ID" value="NC_028945.1"/>
</dbReference>
<protein>
    <recommendedName>
        <fullName evidence="4">Transmembrane protein</fullName>
    </recommendedName>
</protein>
<keyword evidence="1" id="KW-0472">Membrane</keyword>
<sequence>MIGLVLYAAGYSLDSKKNPQNYTSERLPVNIGVCVFFTVAWAIIMPIVLYALIQAKKAQQ</sequence>
<evidence type="ECO:0000313" key="3">
    <source>
        <dbReference type="Proteomes" id="UP000202958"/>
    </source>
</evidence>
<accession>A0A0F6WD24</accession>
<proteinExistence type="predicted"/>